<name>A0ABX2EPF1_9BURK</name>
<evidence type="ECO:0000313" key="2">
    <source>
        <dbReference type="Proteomes" id="UP000737171"/>
    </source>
</evidence>
<sequence>MGKKSGGPHPVSANNPCPFLRALVATGELADDREPLAKVAAVVAATARAGDGRPVLPRMAVYAIGSVANGLGPLSLADTQWHGLQLNALRGGPLDKKGVGSGLLDARGAIDAKEVSRLRGFAKEKTNDDGSSELGLGLPELRAYMDANFARAAGRRRSIDRALMIGEWPVLLNVMGKEGPGGRYLGLQDVIDLFKNRKFPERMNKRLRARS</sequence>
<comment type="caution">
    <text evidence="1">The sequence shown here is derived from an EMBL/GenBank/DDBJ whole genome shotgun (WGS) entry which is preliminary data.</text>
</comment>
<evidence type="ECO:0000313" key="1">
    <source>
        <dbReference type="EMBL" id="NRF70577.1"/>
    </source>
</evidence>
<keyword evidence="2" id="KW-1185">Reference proteome</keyword>
<organism evidence="1 2">
    <name type="scientific">Pseudaquabacterium terrae</name>
    <dbReference type="NCBI Taxonomy" id="2732868"/>
    <lineage>
        <taxon>Bacteria</taxon>
        <taxon>Pseudomonadati</taxon>
        <taxon>Pseudomonadota</taxon>
        <taxon>Betaproteobacteria</taxon>
        <taxon>Burkholderiales</taxon>
        <taxon>Sphaerotilaceae</taxon>
        <taxon>Pseudaquabacterium</taxon>
    </lineage>
</organism>
<dbReference type="RefSeq" id="WP_173129877.1">
    <property type="nucleotide sequence ID" value="NZ_JABRWJ010000008.1"/>
</dbReference>
<reference evidence="1 2" key="1">
    <citation type="submission" date="2020-05" db="EMBL/GenBank/DDBJ databases">
        <title>Aquincola sp. isolate from soil.</title>
        <authorList>
            <person name="Han J."/>
            <person name="Kim D.-U."/>
        </authorList>
    </citation>
    <scope>NUCLEOTIDE SEQUENCE [LARGE SCALE GENOMIC DNA]</scope>
    <source>
        <strain evidence="1 2">S2</strain>
    </source>
</reference>
<proteinExistence type="predicted"/>
<protein>
    <recommendedName>
        <fullName evidence="3">Heme peroxidase</fullName>
    </recommendedName>
</protein>
<dbReference type="EMBL" id="JABRWJ010000008">
    <property type="protein sequence ID" value="NRF70577.1"/>
    <property type="molecule type" value="Genomic_DNA"/>
</dbReference>
<gene>
    <name evidence="1" type="ORF">HLB44_26585</name>
</gene>
<accession>A0ABX2EPF1</accession>
<dbReference type="Proteomes" id="UP000737171">
    <property type="component" value="Unassembled WGS sequence"/>
</dbReference>
<evidence type="ECO:0008006" key="3">
    <source>
        <dbReference type="Google" id="ProtNLM"/>
    </source>
</evidence>